<keyword evidence="2" id="KW-0418">Kinase</keyword>
<accession>A0A9E8MJA7</accession>
<evidence type="ECO:0000256" key="4">
    <source>
        <dbReference type="SAM" id="Phobius"/>
    </source>
</evidence>
<keyword evidence="1" id="KW-0808">Transferase</keyword>
<organism evidence="5 6">
    <name type="scientific">Microcella daejeonensis</name>
    <dbReference type="NCBI Taxonomy" id="2994971"/>
    <lineage>
        <taxon>Bacteria</taxon>
        <taxon>Bacillati</taxon>
        <taxon>Actinomycetota</taxon>
        <taxon>Actinomycetes</taxon>
        <taxon>Micrococcales</taxon>
        <taxon>Microbacteriaceae</taxon>
        <taxon>Microcella</taxon>
    </lineage>
</organism>
<evidence type="ECO:0000256" key="1">
    <source>
        <dbReference type="ARBA" id="ARBA00022679"/>
    </source>
</evidence>
<reference evidence="5" key="1">
    <citation type="submission" date="2022-11" db="EMBL/GenBank/DDBJ databases">
        <title>Description of Microcella daejonensis nov. sp, isolated from riverside soil.</title>
        <authorList>
            <person name="Molina K.M."/>
            <person name="Kim S.B."/>
        </authorList>
    </citation>
    <scope>NUCLEOTIDE SEQUENCE</scope>
    <source>
        <strain evidence="5">MMS21-STM12</strain>
    </source>
</reference>
<dbReference type="Gene3D" id="3.30.565.10">
    <property type="entry name" value="Histidine kinase-like ATPase, C-terminal domain"/>
    <property type="match status" value="1"/>
</dbReference>
<keyword evidence="3" id="KW-0902">Two-component regulatory system</keyword>
<name>A0A9E8MJA7_9MICO</name>
<keyword evidence="4" id="KW-1133">Transmembrane helix</keyword>
<dbReference type="SUPFAM" id="SSF55874">
    <property type="entry name" value="ATPase domain of HSP90 chaperone/DNA topoisomerase II/histidine kinase"/>
    <property type="match status" value="1"/>
</dbReference>
<evidence type="ECO:0000313" key="5">
    <source>
        <dbReference type="EMBL" id="WAB80583.1"/>
    </source>
</evidence>
<feature type="transmembrane region" description="Helical" evidence="4">
    <location>
        <begin position="158"/>
        <end position="179"/>
    </location>
</feature>
<keyword evidence="4" id="KW-0472">Membrane</keyword>
<keyword evidence="4" id="KW-0812">Transmembrane</keyword>
<dbReference type="GO" id="GO:0000160">
    <property type="term" value="P:phosphorelay signal transduction system"/>
    <property type="evidence" value="ECO:0007669"/>
    <property type="project" value="UniProtKB-KW"/>
</dbReference>
<dbReference type="Proteomes" id="UP001164706">
    <property type="component" value="Chromosome"/>
</dbReference>
<feature type="transmembrane region" description="Helical" evidence="4">
    <location>
        <begin position="77"/>
        <end position="99"/>
    </location>
</feature>
<feature type="transmembrane region" description="Helical" evidence="4">
    <location>
        <begin position="49"/>
        <end position="70"/>
    </location>
</feature>
<dbReference type="EMBL" id="CP113089">
    <property type="protein sequence ID" value="WAB80583.1"/>
    <property type="molecule type" value="Genomic_DNA"/>
</dbReference>
<protein>
    <recommendedName>
        <fullName evidence="7">Signal transduction histidine kinase</fullName>
    </recommendedName>
</protein>
<dbReference type="InterPro" id="IPR036890">
    <property type="entry name" value="HATPase_C_sf"/>
</dbReference>
<dbReference type="GO" id="GO:0016301">
    <property type="term" value="F:kinase activity"/>
    <property type="evidence" value="ECO:0007669"/>
    <property type="project" value="UniProtKB-KW"/>
</dbReference>
<evidence type="ECO:0000313" key="6">
    <source>
        <dbReference type="Proteomes" id="UP001164706"/>
    </source>
</evidence>
<feature type="transmembrane region" description="Helical" evidence="4">
    <location>
        <begin position="105"/>
        <end position="123"/>
    </location>
</feature>
<evidence type="ECO:0008006" key="7">
    <source>
        <dbReference type="Google" id="ProtNLM"/>
    </source>
</evidence>
<proteinExistence type="predicted"/>
<sequence length="401" mass="41060">MASITLPRDVASSTIVAGIATASRAVLVAGQLAAVVLTVDVALDRGATAGLPLVLAPIAAALLLSVLLLVRPGLLTAAVFLVGAGAASTAFVVLGIHVLPSLDDPSPYILNRLGTGIALVGAVRGSARSGILWTVAGTLVGNGSVALGQLIVDRPIEIGLGPLLTGLVLVLVYVVLAVARVQAKRRIPDLDALQRDLETAERRGALEARSAALIHDTVLADLAAVAARSGPIDDRLRRSLRADLALAVRPTPVAEEPVGGIPRHRLVDELVELAGRYAWRGLTVQLSGAETLTGHPIDDGRAEAVMGATRAALDNVVAHAGTDRAEVVVGVRDGTLAVLVVDDGRGFDAVDADRLGVRGSIRSRIEGVGGTVRLWSGAEGTTVMMSVPLGLPHDEAGEVLG</sequence>
<keyword evidence="6" id="KW-1185">Reference proteome</keyword>
<dbReference type="InterPro" id="IPR050482">
    <property type="entry name" value="Sensor_HK_TwoCompSys"/>
</dbReference>
<dbReference type="KEGG" id="mdb:OVN18_08370"/>
<dbReference type="AlphaFoldDB" id="A0A9E8MJA7"/>
<evidence type="ECO:0000256" key="2">
    <source>
        <dbReference type="ARBA" id="ARBA00022777"/>
    </source>
</evidence>
<dbReference type="PANTHER" id="PTHR24421">
    <property type="entry name" value="NITRATE/NITRITE SENSOR PROTEIN NARX-RELATED"/>
    <property type="match status" value="1"/>
</dbReference>
<evidence type="ECO:0000256" key="3">
    <source>
        <dbReference type="ARBA" id="ARBA00023012"/>
    </source>
</evidence>
<feature type="transmembrane region" description="Helical" evidence="4">
    <location>
        <begin position="130"/>
        <end position="152"/>
    </location>
</feature>
<dbReference type="RefSeq" id="WP_267780255.1">
    <property type="nucleotide sequence ID" value="NZ_CP113089.1"/>
</dbReference>
<gene>
    <name evidence="5" type="ORF">OVN18_08370</name>
</gene>